<dbReference type="InterPro" id="IPR046565">
    <property type="entry name" value="DUF6719"/>
</dbReference>
<proteinExistence type="predicted"/>
<accession>A0ABT1C199</accession>
<dbReference type="EMBL" id="JAMXQS010000001">
    <property type="protein sequence ID" value="MCO6048594.1"/>
    <property type="molecule type" value="Genomic_DNA"/>
</dbReference>
<protein>
    <recommendedName>
        <fullName evidence="5">Hemolysin</fullName>
    </recommendedName>
</protein>
<sequence length="99" mass="10510">MKRVIAMAALACFSAGCSQTTETTTQETSSAQTVGAPTTSAASAEVPQVVTHEPPFRLMRVGATVLIDNGKCPAGQLQSLSKPEVRSNRIYRCVDDPRN</sequence>
<evidence type="ECO:0000256" key="2">
    <source>
        <dbReference type="SAM" id="SignalP"/>
    </source>
</evidence>
<evidence type="ECO:0000313" key="3">
    <source>
        <dbReference type="EMBL" id="MCO6048594.1"/>
    </source>
</evidence>
<comment type="caution">
    <text evidence="3">The sequence shown here is derived from an EMBL/GenBank/DDBJ whole genome shotgun (WGS) entry which is preliminary data.</text>
</comment>
<reference evidence="3 4" key="1">
    <citation type="submission" date="2022-06" db="EMBL/GenBank/DDBJ databases">
        <title>Mesorhizobium sp. strain RP14 Genome sequencing and assembly.</title>
        <authorList>
            <person name="Kim I."/>
        </authorList>
    </citation>
    <scope>NUCLEOTIDE SEQUENCE [LARGE SCALE GENOMIC DNA]</scope>
    <source>
        <strain evidence="4">RP14(2022)</strain>
    </source>
</reference>
<dbReference type="Pfam" id="PF20477">
    <property type="entry name" value="DUF6719"/>
    <property type="match status" value="1"/>
</dbReference>
<keyword evidence="4" id="KW-1185">Reference proteome</keyword>
<dbReference type="RefSeq" id="WP_252815472.1">
    <property type="nucleotide sequence ID" value="NZ_JAMXQS010000001.1"/>
</dbReference>
<keyword evidence="2" id="KW-0732">Signal</keyword>
<dbReference type="Proteomes" id="UP001205906">
    <property type="component" value="Unassembled WGS sequence"/>
</dbReference>
<evidence type="ECO:0008006" key="5">
    <source>
        <dbReference type="Google" id="ProtNLM"/>
    </source>
</evidence>
<name>A0ABT1C199_9HYPH</name>
<feature type="compositionally biased region" description="Low complexity" evidence="1">
    <location>
        <begin position="21"/>
        <end position="33"/>
    </location>
</feature>
<evidence type="ECO:0000313" key="4">
    <source>
        <dbReference type="Proteomes" id="UP001205906"/>
    </source>
</evidence>
<gene>
    <name evidence="3" type="ORF">NGM99_02160</name>
</gene>
<feature type="region of interest" description="Disordered" evidence="1">
    <location>
        <begin position="21"/>
        <end position="46"/>
    </location>
</feature>
<evidence type="ECO:0000256" key="1">
    <source>
        <dbReference type="SAM" id="MobiDB-lite"/>
    </source>
</evidence>
<dbReference type="PROSITE" id="PS51257">
    <property type="entry name" value="PROKAR_LIPOPROTEIN"/>
    <property type="match status" value="1"/>
</dbReference>
<feature type="signal peptide" evidence="2">
    <location>
        <begin position="1"/>
        <end position="20"/>
    </location>
</feature>
<organism evidence="3 4">
    <name type="scientific">Mesorhizobium liriopis</name>
    <dbReference type="NCBI Taxonomy" id="2953882"/>
    <lineage>
        <taxon>Bacteria</taxon>
        <taxon>Pseudomonadati</taxon>
        <taxon>Pseudomonadota</taxon>
        <taxon>Alphaproteobacteria</taxon>
        <taxon>Hyphomicrobiales</taxon>
        <taxon>Phyllobacteriaceae</taxon>
        <taxon>Mesorhizobium</taxon>
    </lineage>
</organism>
<feature type="chain" id="PRO_5046113352" description="Hemolysin" evidence="2">
    <location>
        <begin position="21"/>
        <end position="99"/>
    </location>
</feature>